<dbReference type="PANTHER" id="PTHR37576:SF2">
    <property type="entry name" value="DEFECT AT LOW TEMPERATURE PROTEIN 1"/>
    <property type="match status" value="1"/>
</dbReference>
<dbReference type="OrthoDB" id="5357734at2759"/>
<comment type="caution">
    <text evidence="2">The sequence shown here is derived from an EMBL/GenBank/DDBJ whole genome shotgun (WGS) entry which is preliminary data.</text>
</comment>
<sequence length="116" mass="12860">MEGSLTYLRIVSDSDGVNGFAWPDPKDVIVSGLPELLFRAAIAASKSTSQTVTPNEEPQQTIYKSHCEYLAIAVGSLFTTIIMTSVNLRGWWPLGRRFTLGPFKIAMHLSSLMWLI</sequence>
<dbReference type="PANTHER" id="PTHR37576">
    <property type="entry name" value="DEFECT AT LOW TEMPERATURE PROTEIN 1"/>
    <property type="match status" value="1"/>
</dbReference>
<dbReference type="EMBL" id="VIGI01000001">
    <property type="protein sequence ID" value="KAB8304748.1"/>
    <property type="molecule type" value="Genomic_DNA"/>
</dbReference>
<feature type="transmembrane region" description="Helical" evidence="1">
    <location>
        <begin position="69"/>
        <end position="92"/>
    </location>
</feature>
<gene>
    <name evidence="2" type="ORF">EYC80_004102</name>
</gene>
<organism evidence="2 3">
    <name type="scientific">Monilinia laxa</name>
    <name type="common">Brown rot fungus</name>
    <name type="synonym">Sclerotinia laxa</name>
    <dbReference type="NCBI Taxonomy" id="61186"/>
    <lineage>
        <taxon>Eukaryota</taxon>
        <taxon>Fungi</taxon>
        <taxon>Dikarya</taxon>
        <taxon>Ascomycota</taxon>
        <taxon>Pezizomycotina</taxon>
        <taxon>Leotiomycetes</taxon>
        <taxon>Helotiales</taxon>
        <taxon>Sclerotiniaceae</taxon>
        <taxon>Monilinia</taxon>
    </lineage>
</organism>
<dbReference type="AlphaFoldDB" id="A0A5N6KM25"/>
<evidence type="ECO:0000256" key="1">
    <source>
        <dbReference type="SAM" id="Phobius"/>
    </source>
</evidence>
<protein>
    <submittedName>
        <fullName evidence="2">Uncharacterized protein</fullName>
    </submittedName>
</protein>
<keyword evidence="1" id="KW-0472">Membrane</keyword>
<evidence type="ECO:0000313" key="3">
    <source>
        <dbReference type="Proteomes" id="UP000326757"/>
    </source>
</evidence>
<accession>A0A5N6KM25</accession>
<evidence type="ECO:0000313" key="2">
    <source>
        <dbReference type="EMBL" id="KAB8304748.1"/>
    </source>
</evidence>
<name>A0A5N6KM25_MONLA</name>
<proteinExistence type="predicted"/>
<keyword evidence="1" id="KW-1133">Transmembrane helix</keyword>
<keyword evidence="1" id="KW-0812">Transmembrane</keyword>
<keyword evidence="3" id="KW-1185">Reference proteome</keyword>
<dbReference type="Proteomes" id="UP000326757">
    <property type="component" value="Unassembled WGS sequence"/>
</dbReference>
<reference evidence="2 3" key="1">
    <citation type="submission" date="2019-06" db="EMBL/GenBank/DDBJ databases">
        <title>Genome Sequence of the Brown Rot Fungal Pathogen Monilinia laxa.</title>
        <authorList>
            <person name="De Miccolis Angelini R.M."/>
            <person name="Landi L."/>
            <person name="Abate D."/>
            <person name="Pollastro S."/>
            <person name="Romanazzi G."/>
            <person name="Faretra F."/>
        </authorList>
    </citation>
    <scope>NUCLEOTIDE SEQUENCE [LARGE SCALE GENOMIC DNA]</scope>
    <source>
        <strain evidence="2 3">Mlax316</strain>
    </source>
</reference>